<keyword evidence="1" id="KW-1133">Transmembrane helix</keyword>
<evidence type="ECO:0008006" key="4">
    <source>
        <dbReference type="Google" id="ProtNLM"/>
    </source>
</evidence>
<dbReference type="InterPro" id="IPR012902">
    <property type="entry name" value="N_methyl_site"/>
</dbReference>
<dbReference type="Proteomes" id="UP000007434">
    <property type="component" value="Chromosome"/>
</dbReference>
<evidence type="ECO:0000256" key="1">
    <source>
        <dbReference type="SAM" id="Phobius"/>
    </source>
</evidence>
<protein>
    <recommendedName>
        <fullName evidence="4">Prepilin-type N-terminal cleavage/methylation domain-containing protein</fullName>
    </recommendedName>
</protein>
<dbReference type="NCBIfam" id="TIGR02532">
    <property type="entry name" value="IV_pilin_GFxxxE"/>
    <property type="match status" value="1"/>
</dbReference>
<reference evidence="2 3" key="1">
    <citation type="submission" date="2010-11" db="EMBL/GenBank/DDBJ databases">
        <title>Complete sequence of Halanaerobium sp. sapolanicus.</title>
        <authorList>
            <consortium name="US DOE Joint Genome Institute"/>
            <person name="Lucas S."/>
            <person name="Copeland A."/>
            <person name="Lapidus A."/>
            <person name="Cheng J.-F."/>
            <person name="Bruce D."/>
            <person name="Goodwin L."/>
            <person name="Pitluck S."/>
            <person name="Davenport K."/>
            <person name="Detter J.C."/>
            <person name="Han C."/>
            <person name="Tapia R."/>
            <person name="Land M."/>
            <person name="Hauser L."/>
            <person name="Jeffries C."/>
            <person name="Kyrpides N."/>
            <person name="Ivanova N."/>
            <person name="Mikhailova N."/>
            <person name="Begemann M.B."/>
            <person name="Mormile M.R."/>
            <person name="Wall J.D."/>
            <person name="Elias D.A."/>
            <person name="Woyke T."/>
        </authorList>
    </citation>
    <scope>NUCLEOTIDE SEQUENCE [LARGE SCALE GENOMIC DNA]</scope>
    <source>
        <strain evidence="3">sapolanicus</strain>
    </source>
</reference>
<dbReference type="KEGG" id="has:Halsa_1414"/>
<dbReference type="eggNOG" id="COG4967">
    <property type="taxonomic scope" value="Bacteria"/>
</dbReference>
<accession>E4RLC7</accession>
<reference evidence="2 3" key="2">
    <citation type="journal article" date="2011" name="J. Bacteriol.">
        <title>Complete Genome Sequence of the Haloalkaliphilic, Hydrogen Producing Halanaerobium hydrogenoformans.</title>
        <authorList>
            <person name="Brown S.D."/>
            <person name="Begemann M.B."/>
            <person name="Mormile M.R."/>
            <person name="Wall J.D."/>
            <person name="Han C.S."/>
            <person name="Goodwin L.A."/>
            <person name="Pitluck S."/>
            <person name="Land M.L."/>
            <person name="Hauser L.J."/>
            <person name="Elias D.A."/>
        </authorList>
    </citation>
    <scope>NUCLEOTIDE SEQUENCE [LARGE SCALE GENOMIC DNA]</scope>
    <source>
        <strain evidence="3">sapolanicus</strain>
    </source>
</reference>
<feature type="transmembrane region" description="Helical" evidence="1">
    <location>
        <begin position="6"/>
        <end position="26"/>
    </location>
</feature>
<sequence length="137" mass="15872">MKNEAGFSLLEIIITIFLAGIVLAVMSRTIKTGLEVNSFLADRNAAVNWTESILEAFRAKNFDLSDNEENIEAEFLKQLQILEKEGLEKNYHLHRIELSPYKNKGVIYDGLYKLKIIVNYNCRDQERKHELITLLKE</sequence>
<dbReference type="Pfam" id="PF07963">
    <property type="entry name" value="N_methyl"/>
    <property type="match status" value="1"/>
</dbReference>
<dbReference type="PROSITE" id="PS00409">
    <property type="entry name" value="PROKAR_NTER_METHYL"/>
    <property type="match status" value="1"/>
</dbReference>
<dbReference type="RefSeq" id="WP_013405922.1">
    <property type="nucleotide sequence ID" value="NC_014654.1"/>
</dbReference>
<gene>
    <name evidence="2" type="ordered locus">Halsa_1414</name>
</gene>
<keyword evidence="1" id="KW-0472">Membrane</keyword>
<organism evidence="2 3">
    <name type="scientific">Halanaerobium hydrogeniformans</name>
    <name type="common">Halanaerobium sp. (strain sapolanicus)</name>
    <dbReference type="NCBI Taxonomy" id="656519"/>
    <lineage>
        <taxon>Bacteria</taxon>
        <taxon>Bacillati</taxon>
        <taxon>Bacillota</taxon>
        <taxon>Clostridia</taxon>
        <taxon>Halanaerobiales</taxon>
        <taxon>Halanaerobiaceae</taxon>
        <taxon>Halanaerobium</taxon>
    </lineage>
</organism>
<keyword evidence="3" id="KW-1185">Reference proteome</keyword>
<evidence type="ECO:0000313" key="3">
    <source>
        <dbReference type="Proteomes" id="UP000007434"/>
    </source>
</evidence>
<proteinExistence type="predicted"/>
<evidence type="ECO:0000313" key="2">
    <source>
        <dbReference type="EMBL" id="ADQ14841.1"/>
    </source>
</evidence>
<keyword evidence="1" id="KW-0812">Transmembrane</keyword>
<dbReference type="AlphaFoldDB" id="E4RLC7"/>
<name>E4RLC7_HALHG</name>
<dbReference type="OrthoDB" id="2111571at2"/>
<dbReference type="STRING" id="656519.Halsa_1414"/>
<dbReference type="EMBL" id="CP002304">
    <property type="protein sequence ID" value="ADQ14841.1"/>
    <property type="molecule type" value="Genomic_DNA"/>
</dbReference>
<dbReference type="HOGENOM" id="CLU_1872573_0_0_9"/>